<dbReference type="Gene3D" id="3.40.50.720">
    <property type="entry name" value="NAD(P)-binding Rossmann-like Domain"/>
    <property type="match status" value="1"/>
</dbReference>
<dbReference type="Pfam" id="PF13561">
    <property type="entry name" value="adh_short_C2"/>
    <property type="match status" value="1"/>
</dbReference>
<dbReference type="InterPro" id="IPR036291">
    <property type="entry name" value="NAD(P)-bd_dom_sf"/>
</dbReference>
<keyword evidence="2" id="KW-0560">Oxidoreductase</keyword>
<proteinExistence type="inferred from homology"/>
<dbReference type="AlphaFoldDB" id="A0A8T3VTF6"/>
<dbReference type="PROSITE" id="PS00061">
    <property type="entry name" value="ADH_SHORT"/>
    <property type="match status" value="1"/>
</dbReference>
<dbReference type="PANTHER" id="PTHR42760">
    <property type="entry name" value="SHORT-CHAIN DEHYDROGENASES/REDUCTASES FAMILY MEMBER"/>
    <property type="match status" value="1"/>
</dbReference>
<dbReference type="InterPro" id="IPR002347">
    <property type="entry name" value="SDR_fam"/>
</dbReference>
<dbReference type="InterPro" id="IPR020904">
    <property type="entry name" value="Sc_DH/Rdtase_CS"/>
</dbReference>
<gene>
    <name evidence="2" type="ORF">E7Z75_05470</name>
</gene>
<dbReference type="Proteomes" id="UP000732619">
    <property type="component" value="Unassembled WGS sequence"/>
</dbReference>
<protein>
    <submittedName>
        <fullName evidence="2">Glucose 1-dehydrogenase</fullName>
        <ecNumber evidence="2">1.1.1.47</ecNumber>
    </submittedName>
</protein>
<evidence type="ECO:0000256" key="1">
    <source>
        <dbReference type="ARBA" id="ARBA00006484"/>
    </source>
</evidence>
<dbReference type="FunFam" id="3.40.50.720:FF:000084">
    <property type="entry name" value="Short-chain dehydrogenase reductase"/>
    <property type="match status" value="1"/>
</dbReference>
<accession>A0A8T3VTF6</accession>
<sequence length="254" mass="26724">MARLEDKVAIITGATAGMGKAMAELFSKEGASVVLFARREERLQNLVAEIEDAGGKAVYYAGDISKQEDIDALVDLAINEYGKIDIAINNAGIMDNFKTIVNVDDEKWNQVFDVNVTGPMRLYRAVIPKMLENGGGSLVTVASIGGLYGKVSGTAYTASKHAAIGMSKSTAWLYAKQGIRCNVIAPGGVNTEIAATMDPAKLDMEGYGACAAFVEMNPKTGEAEEIAELALFLASDEASLVNGAVVTADGGWTA</sequence>
<dbReference type="PRINTS" id="PR00080">
    <property type="entry name" value="SDRFAMILY"/>
</dbReference>
<reference evidence="2" key="1">
    <citation type="submission" date="2019-04" db="EMBL/GenBank/DDBJ databases">
        <title>Evolution of Biomass-Degrading Anaerobic Consortia Revealed by Metagenomics.</title>
        <authorList>
            <person name="Peng X."/>
        </authorList>
    </citation>
    <scope>NUCLEOTIDE SEQUENCE</scope>
    <source>
        <strain evidence="2">SIG14</strain>
    </source>
</reference>
<comment type="caution">
    <text evidence="2">The sequence shown here is derived from an EMBL/GenBank/DDBJ whole genome shotgun (WGS) entry which is preliminary data.</text>
</comment>
<dbReference type="SUPFAM" id="SSF51735">
    <property type="entry name" value="NAD(P)-binding Rossmann-fold domains"/>
    <property type="match status" value="1"/>
</dbReference>
<dbReference type="CDD" id="cd05233">
    <property type="entry name" value="SDR_c"/>
    <property type="match status" value="1"/>
</dbReference>
<dbReference type="NCBIfam" id="NF005559">
    <property type="entry name" value="PRK07231.1"/>
    <property type="match status" value="1"/>
</dbReference>
<dbReference type="EC" id="1.1.1.47" evidence="2"/>
<comment type="similarity">
    <text evidence="1">Belongs to the short-chain dehydrogenases/reductases (SDR) family.</text>
</comment>
<evidence type="ECO:0000313" key="2">
    <source>
        <dbReference type="EMBL" id="MBE6512571.1"/>
    </source>
</evidence>
<organism evidence="2 3">
    <name type="scientific">Methanobrevibacter olleyae</name>
    <dbReference type="NCBI Taxonomy" id="294671"/>
    <lineage>
        <taxon>Archaea</taxon>
        <taxon>Methanobacteriati</taxon>
        <taxon>Methanobacteriota</taxon>
        <taxon>Methanomada group</taxon>
        <taxon>Methanobacteria</taxon>
        <taxon>Methanobacteriales</taxon>
        <taxon>Methanobacteriaceae</taxon>
        <taxon>Methanobrevibacter</taxon>
    </lineage>
</organism>
<name>A0A8T3VTF6_METOL</name>
<dbReference type="EMBL" id="SUTG01000022">
    <property type="protein sequence ID" value="MBE6512571.1"/>
    <property type="molecule type" value="Genomic_DNA"/>
</dbReference>
<evidence type="ECO:0000313" key="3">
    <source>
        <dbReference type="Proteomes" id="UP000732619"/>
    </source>
</evidence>
<dbReference type="GO" id="GO:0047936">
    <property type="term" value="F:glucose 1-dehydrogenase [NAD(P)+] activity"/>
    <property type="evidence" value="ECO:0007669"/>
    <property type="project" value="UniProtKB-EC"/>
</dbReference>
<dbReference type="PRINTS" id="PR00081">
    <property type="entry name" value="GDHRDH"/>
</dbReference>